<feature type="transmembrane region" description="Helical" evidence="11">
    <location>
        <begin position="46"/>
        <end position="67"/>
    </location>
</feature>
<dbReference type="PANTHER" id="PTHR31311:SF3">
    <property type="entry name" value="GLYCOSYLTRANSFERASE 7-RELATED"/>
    <property type="match status" value="1"/>
</dbReference>
<reference evidence="12 13" key="1">
    <citation type="journal article" date="2018" name="Mol. Plant">
        <title>The genome of Artemisia annua provides insight into the evolution of Asteraceae family and artemisinin biosynthesis.</title>
        <authorList>
            <person name="Shen Q."/>
            <person name="Zhang L."/>
            <person name="Liao Z."/>
            <person name="Wang S."/>
            <person name="Yan T."/>
            <person name="Shi P."/>
            <person name="Liu M."/>
            <person name="Fu X."/>
            <person name="Pan Q."/>
            <person name="Wang Y."/>
            <person name="Lv Z."/>
            <person name="Lu X."/>
            <person name="Zhang F."/>
            <person name="Jiang W."/>
            <person name="Ma Y."/>
            <person name="Chen M."/>
            <person name="Hao X."/>
            <person name="Li L."/>
            <person name="Tang Y."/>
            <person name="Lv G."/>
            <person name="Zhou Y."/>
            <person name="Sun X."/>
            <person name="Brodelius P.E."/>
            <person name="Rose J.K.C."/>
            <person name="Tang K."/>
        </authorList>
    </citation>
    <scope>NUCLEOTIDE SEQUENCE [LARGE SCALE GENOMIC DNA]</scope>
    <source>
        <strain evidence="13">cv. Huhao1</strain>
        <tissue evidence="12">Leaf</tissue>
    </source>
</reference>
<keyword evidence="5 11" id="KW-0812">Transmembrane</keyword>
<keyword evidence="3" id="KW-0328">Glycosyltransferase</keyword>
<dbReference type="GO" id="GO:0005802">
    <property type="term" value="C:trans-Golgi network"/>
    <property type="evidence" value="ECO:0007669"/>
    <property type="project" value="TreeGrafter"/>
</dbReference>
<dbReference type="EMBL" id="PKPP01005203">
    <property type="protein sequence ID" value="PWA61029.1"/>
    <property type="molecule type" value="Genomic_DNA"/>
</dbReference>
<dbReference type="GO" id="GO:0008378">
    <property type="term" value="F:galactosyltransferase activity"/>
    <property type="evidence" value="ECO:0007669"/>
    <property type="project" value="TreeGrafter"/>
</dbReference>
<comment type="similarity">
    <text evidence="2">Belongs to the glycosyltransferase 34 family.</text>
</comment>
<comment type="subcellular location">
    <subcellularLocation>
        <location evidence="1">Golgi apparatus membrane</location>
        <topology evidence="1">Single-pass type II membrane protein</topology>
    </subcellularLocation>
</comment>
<dbReference type="STRING" id="35608.A0A2U1MII0"/>
<evidence type="ECO:0000256" key="3">
    <source>
        <dbReference type="ARBA" id="ARBA00022676"/>
    </source>
</evidence>
<keyword evidence="8" id="KW-0333">Golgi apparatus</keyword>
<name>A0A2U1MII0_ARTAN</name>
<evidence type="ECO:0000256" key="2">
    <source>
        <dbReference type="ARBA" id="ARBA00005664"/>
    </source>
</evidence>
<dbReference type="Pfam" id="PF05637">
    <property type="entry name" value="Glyco_transf_34"/>
    <property type="match status" value="1"/>
</dbReference>
<evidence type="ECO:0000313" key="12">
    <source>
        <dbReference type="EMBL" id="PWA61029.1"/>
    </source>
</evidence>
<dbReference type="InterPro" id="IPR029044">
    <property type="entry name" value="Nucleotide-diphossugar_trans"/>
</dbReference>
<evidence type="ECO:0000256" key="1">
    <source>
        <dbReference type="ARBA" id="ARBA00004323"/>
    </source>
</evidence>
<keyword evidence="9 11" id="KW-0472">Membrane</keyword>
<dbReference type="OrthoDB" id="407658at2759"/>
<keyword evidence="13" id="KW-1185">Reference proteome</keyword>
<evidence type="ECO:0000256" key="11">
    <source>
        <dbReference type="SAM" id="Phobius"/>
    </source>
</evidence>
<keyword evidence="7 11" id="KW-1133">Transmembrane helix</keyword>
<evidence type="ECO:0000313" key="13">
    <source>
        <dbReference type="Proteomes" id="UP000245207"/>
    </source>
</evidence>
<dbReference type="AlphaFoldDB" id="A0A2U1MII0"/>
<dbReference type="FunFam" id="3.90.550.10:FF:000101">
    <property type="entry name" value="Probable glycosyltransferase 5"/>
    <property type="match status" value="1"/>
</dbReference>
<dbReference type="PANTHER" id="PTHR31311">
    <property type="entry name" value="XYLOGLUCAN 6-XYLOSYLTRANSFERASE 5-RELATED-RELATED"/>
    <property type="match status" value="1"/>
</dbReference>
<dbReference type="GO" id="GO:0000139">
    <property type="term" value="C:Golgi membrane"/>
    <property type="evidence" value="ECO:0007669"/>
    <property type="project" value="UniProtKB-SubCell"/>
</dbReference>
<dbReference type="Gene3D" id="3.90.550.10">
    <property type="entry name" value="Spore Coat Polysaccharide Biosynthesis Protein SpsA, Chain A"/>
    <property type="match status" value="1"/>
</dbReference>
<evidence type="ECO:0000256" key="6">
    <source>
        <dbReference type="ARBA" id="ARBA00022968"/>
    </source>
</evidence>
<dbReference type="InterPro" id="IPR008630">
    <property type="entry name" value="Glyco_trans_34"/>
</dbReference>
<dbReference type="Proteomes" id="UP000245207">
    <property type="component" value="Unassembled WGS sequence"/>
</dbReference>
<keyword evidence="10" id="KW-0325">Glycoprotein</keyword>
<comment type="caution">
    <text evidence="12">The sequence shown here is derived from an EMBL/GenBank/DDBJ whole genome shotgun (WGS) entry which is preliminary data.</text>
</comment>
<sequence>MKNMFSWYITIFKLVGKSKQAYQTNQSSFMAEFAHAKWRKLTNFTLSLPCIFLSGFLTVLLLFWAFFGSNQIFLGSCKCNQSEPAFDLQFDPPVTTFYDDPSFGYTIDKPIRNWDEKRKTWLNLHPSFEPKSHDRVFIVTGSRSTPCKSPTGDHYLLRFFRNKVDYCRLHGYDMFYNNVLLDPSMPACWAKIATVRAAMVAHPEAEWIWWLDEDAIFTDMEYKIPFHKYKDFNFVVHGWPKLVYEKKRWLGLNAGSFLIRNCQWSLDFLDSWADMGPRSQNYEKWARVLLDVFKYESNDQIALAYLFLKDHEESLEKKMFMENGYYLEGYWVTIVDTLQNVSERYLEFETRNGMLRRRHAEMVSERYGVLREALLKDAGNEFGTWRRPFVTHFAGCQPCNGEHNPLFTGKGCMDAMNKALNFADNQVLRNYGFVHRNLSDSSVVSPLPFDYPAL</sequence>
<accession>A0A2U1MII0</accession>
<evidence type="ECO:0000256" key="8">
    <source>
        <dbReference type="ARBA" id="ARBA00023034"/>
    </source>
</evidence>
<dbReference type="GO" id="GO:0005768">
    <property type="term" value="C:endosome"/>
    <property type="evidence" value="ECO:0007669"/>
    <property type="project" value="TreeGrafter"/>
</dbReference>
<keyword evidence="6" id="KW-0735">Signal-anchor</keyword>
<evidence type="ECO:0000256" key="10">
    <source>
        <dbReference type="ARBA" id="ARBA00023180"/>
    </source>
</evidence>
<evidence type="ECO:0000256" key="7">
    <source>
        <dbReference type="ARBA" id="ARBA00022989"/>
    </source>
</evidence>
<protein>
    <submittedName>
        <fullName evidence="12">Glycosyltransferase 34</fullName>
    </submittedName>
</protein>
<evidence type="ECO:0000256" key="9">
    <source>
        <dbReference type="ARBA" id="ARBA00023136"/>
    </source>
</evidence>
<evidence type="ECO:0000256" key="5">
    <source>
        <dbReference type="ARBA" id="ARBA00022692"/>
    </source>
</evidence>
<organism evidence="12 13">
    <name type="scientific">Artemisia annua</name>
    <name type="common">Sweet wormwood</name>
    <dbReference type="NCBI Taxonomy" id="35608"/>
    <lineage>
        <taxon>Eukaryota</taxon>
        <taxon>Viridiplantae</taxon>
        <taxon>Streptophyta</taxon>
        <taxon>Embryophyta</taxon>
        <taxon>Tracheophyta</taxon>
        <taxon>Spermatophyta</taxon>
        <taxon>Magnoliopsida</taxon>
        <taxon>eudicotyledons</taxon>
        <taxon>Gunneridae</taxon>
        <taxon>Pentapetalae</taxon>
        <taxon>asterids</taxon>
        <taxon>campanulids</taxon>
        <taxon>Asterales</taxon>
        <taxon>Asteraceae</taxon>
        <taxon>Asteroideae</taxon>
        <taxon>Anthemideae</taxon>
        <taxon>Artemisiinae</taxon>
        <taxon>Artemisia</taxon>
    </lineage>
</organism>
<evidence type="ECO:0000256" key="4">
    <source>
        <dbReference type="ARBA" id="ARBA00022679"/>
    </source>
</evidence>
<proteinExistence type="inferred from homology"/>
<keyword evidence="4 12" id="KW-0808">Transferase</keyword>
<gene>
    <name evidence="12" type="ORF">CTI12_AA376190</name>
</gene>